<dbReference type="Proteomes" id="UP000621454">
    <property type="component" value="Unassembled WGS sequence"/>
</dbReference>
<feature type="transmembrane region" description="Helical" evidence="1">
    <location>
        <begin position="12"/>
        <end position="37"/>
    </location>
</feature>
<name>A0A916TJ89_9ACTN</name>
<evidence type="ECO:0000313" key="3">
    <source>
        <dbReference type="Proteomes" id="UP000621454"/>
    </source>
</evidence>
<proteinExistence type="predicted"/>
<dbReference type="EMBL" id="BMGC01000062">
    <property type="protein sequence ID" value="GGB47717.1"/>
    <property type="molecule type" value="Genomic_DNA"/>
</dbReference>
<reference evidence="2" key="2">
    <citation type="submission" date="2020-09" db="EMBL/GenBank/DDBJ databases">
        <authorList>
            <person name="Sun Q."/>
            <person name="Zhou Y."/>
        </authorList>
    </citation>
    <scope>NUCLEOTIDE SEQUENCE</scope>
    <source>
        <strain evidence="2">CGMCC 1.12827</strain>
    </source>
</reference>
<keyword evidence="3" id="KW-1185">Reference proteome</keyword>
<keyword evidence="1" id="KW-0472">Membrane</keyword>
<reference evidence="2" key="1">
    <citation type="journal article" date="2014" name="Int. J. Syst. Evol. Microbiol.">
        <title>Complete genome sequence of Corynebacterium casei LMG S-19264T (=DSM 44701T), isolated from a smear-ripened cheese.</title>
        <authorList>
            <consortium name="US DOE Joint Genome Institute (JGI-PGF)"/>
            <person name="Walter F."/>
            <person name="Albersmeier A."/>
            <person name="Kalinowski J."/>
            <person name="Ruckert C."/>
        </authorList>
    </citation>
    <scope>NUCLEOTIDE SEQUENCE</scope>
    <source>
        <strain evidence="2">CGMCC 1.12827</strain>
    </source>
</reference>
<gene>
    <name evidence="2" type="ORF">GCM10011489_38660</name>
</gene>
<keyword evidence="1" id="KW-0812">Transmembrane</keyword>
<keyword evidence="1" id="KW-1133">Transmembrane helix</keyword>
<accession>A0A916TJ89</accession>
<evidence type="ECO:0000313" key="2">
    <source>
        <dbReference type="EMBL" id="GGB47717.1"/>
    </source>
</evidence>
<protein>
    <submittedName>
        <fullName evidence="2">Uncharacterized protein</fullName>
    </submittedName>
</protein>
<evidence type="ECO:0000256" key="1">
    <source>
        <dbReference type="SAM" id="Phobius"/>
    </source>
</evidence>
<sequence length="94" mass="9242">MVNDPHSMTQPPVLSALVAGASASVVGGLANGLATFAVGEHMASVGVLGVVLIGTAIVVLAVRLLLVPHLGARALLAPLLSLDPPICTCPGDEG</sequence>
<dbReference type="AlphaFoldDB" id="A0A916TJ89"/>
<feature type="transmembrane region" description="Helical" evidence="1">
    <location>
        <begin position="43"/>
        <end position="66"/>
    </location>
</feature>
<comment type="caution">
    <text evidence="2">The sequence shown here is derived from an EMBL/GenBank/DDBJ whole genome shotgun (WGS) entry which is preliminary data.</text>
</comment>
<organism evidence="2 3">
    <name type="scientific">Gordonia jinhuaensis</name>
    <dbReference type="NCBI Taxonomy" id="1517702"/>
    <lineage>
        <taxon>Bacteria</taxon>
        <taxon>Bacillati</taxon>
        <taxon>Actinomycetota</taxon>
        <taxon>Actinomycetes</taxon>
        <taxon>Mycobacteriales</taxon>
        <taxon>Gordoniaceae</taxon>
        <taxon>Gordonia</taxon>
    </lineage>
</organism>